<feature type="transmembrane region" description="Helical" evidence="7">
    <location>
        <begin position="6"/>
        <end position="24"/>
    </location>
</feature>
<feature type="transmembrane region" description="Helical" evidence="7">
    <location>
        <begin position="315"/>
        <end position="338"/>
    </location>
</feature>
<dbReference type="AlphaFoldDB" id="A0A401W9A9"/>
<dbReference type="Gene3D" id="1.20.1530.20">
    <property type="match status" value="1"/>
</dbReference>
<feature type="transmembrane region" description="Helical" evidence="7">
    <location>
        <begin position="70"/>
        <end position="90"/>
    </location>
</feature>
<dbReference type="EMBL" id="BHZD01000001">
    <property type="protein sequence ID" value="GCD45903.1"/>
    <property type="molecule type" value="Genomic_DNA"/>
</dbReference>
<evidence type="ECO:0000256" key="1">
    <source>
        <dbReference type="ARBA" id="ARBA00004141"/>
    </source>
</evidence>
<evidence type="ECO:0000259" key="8">
    <source>
        <dbReference type="Pfam" id="PF00999"/>
    </source>
</evidence>
<dbReference type="RefSeq" id="WP_125056345.1">
    <property type="nucleotide sequence ID" value="NZ_BHZD01000001.1"/>
</dbReference>
<evidence type="ECO:0000313" key="10">
    <source>
        <dbReference type="Proteomes" id="UP000286746"/>
    </source>
</evidence>
<evidence type="ECO:0000256" key="4">
    <source>
        <dbReference type="ARBA" id="ARBA00022989"/>
    </source>
</evidence>
<evidence type="ECO:0000256" key="3">
    <source>
        <dbReference type="ARBA" id="ARBA00022692"/>
    </source>
</evidence>
<keyword evidence="4 7" id="KW-1133">Transmembrane helix</keyword>
<organism evidence="9 10">
    <name type="scientific">Streptomyces paromomycinus</name>
    <name type="common">Streptomyces rimosus subsp. paromomycinus</name>
    <dbReference type="NCBI Taxonomy" id="92743"/>
    <lineage>
        <taxon>Bacteria</taxon>
        <taxon>Bacillati</taxon>
        <taxon>Actinomycetota</taxon>
        <taxon>Actinomycetes</taxon>
        <taxon>Kitasatosporales</taxon>
        <taxon>Streptomycetaceae</taxon>
        <taxon>Streptomyces</taxon>
    </lineage>
</organism>
<feature type="transmembrane region" description="Helical" evidence="7">
    <location>
        <begin position="235"/>
        <end position="253"/>
    </location>
</feature>
<evidence type="ECO:0000256" key="5">
    <source>
        <dbReference type="ARBA" id="ARBA00023065"/>
    </source>
</evidence>
<feature type="transmembrane region" description="Helical" evidence="7">
    <location>
        <begin position="137"/>
        <end position="161"/>
    </location>
</feature>
<evidence type="ECO:0000256" key="6">
    <source>
        <dbReference type="ARBA" id="ARBA00023136"/>
    </source>
</evidence>
<feature type="transmembrane region" description="Helical" evidence="7">
    <location>
        <begin position="173"/>
        <end position="197"/>
    </location>
</feature>
<evidence type="ECO:0000256" key="7">
    <source>
        <dbReference type="SAM" id="Phobius"/>
    </source>
</evidence>
<dbReference type="InterPro" id="IPR038770">
    <property type="entry name" value="Na+/solute_symporter_sf"/>
</dbReference>
<name>A0A401W9A9_STREY</name>
<dbReference type="PANTHER" id="PTHR32468:SF0">
    <property type="entry name" value="K(+)_H(+) ANTIPORTER 1"/>
    <property type="match status" value="1"/>
</dbReference>
<dbReference type="GO" id="GO:0016020">
    <property type="term" value="C:membrane"/>
    <property type="evidence" value="ECO:0007669"/>
    <property type="project" value="UniProtKB-SubCell"/>
</dbReference>
<comment type="caution">
    <text evidence="9">The sequence shown here is derived from an EMBL/GenBank/DDBJ whole genome shotgun (WGS) entry which is preliminary data.</text>
</comment>
<evidence type="ECO:0000313" key="9">
    <source>
        <dbReference type="EMBL" id="GCD45903.1"/>
    </source>
</evidence>
<feature type="transmembrane region" description="Helical" evidence="7">
    <location>
        <begin position="36"/>
        <end position="58"/>
    </location>
</feature>
<reference evidence="9 10" key="1">
    <citation type="submission" date="2018-11" db="EMBL/GenBank/DDBJ databases">
        <title>Whole genome sequence of Streptomyces paromomycinus NBRC 15454(T).</title>
        <authorList>
            <person name="Komaki H."/>
            <person name="Tamura T."/>
        </authorList>
    </citation>
    <scope>NUCLEOTIDE SEQUENCE [LARGE SCALE GENOMIC DNA]</scope>
    <source>
        <strain evidence="9 10">NBRC 15454</strain>
    </source>
</reference>
<dbReference type="InterPro" id="IPR050794">
    <property type="entry name" value="CPA2_transporter"/>
</dbReference>
<sequence>MTVTELGPVFFLAVVVILLVCRLVGRALRALGQPPVVGEMVAGVVLGPSVLGLLAPGLETALFPPELRPALYVAGQIGLVVFMFQTGYEFRSAGIRAVARPAAMISGAGIFVPLALGVGLTYAVHGRVDVFPKDVSVTVSALFVGVTLAITAFPMLARIITERGLTGTRFGSLSLASGAVDDALAWVLLAGVLSLTGTGTGPLVLALAGSAGLVVVLALIARSGPRLTDLVNRRGPDELLLITVVALFIAAWYTDRIGLYAVFGAFSLGVVFPRSAPVDRAVETIAPISRIVFLPLFFTYSGLNTDFALLASPGLLLFTAGCVALAVLGKLGACWLAARLAGEEGGVALRIGTLMNARGLMQLIAINIGLAAGIVTPSMFAVLVVVALVTTVMASPMLTLWDRIDARRAPDRPRAERVGAAP</sequence>
<keyword evidence="3 7" id="KW-0812">Transmembrane</keyword>
<comment type="subcellular location">
    <subcellularLocation>
        <location evidence="1">Membrane</location>
        <topology evidence="1">Multi-pass membrane protein</topology>
    </subcellularLocation>
</comment>
<protein>
    <submittedName>
        <fullName evidence="9">Cation:proton antiporter</fullName>
    </submittedName>
</protein>
<dbReference type="PANTHER" id="PTHR32468">
    <property type="entry name" value="CATION/H + ANTIPORTER"/>
    <property type="match status" value="1"/>
</dbReference>
<dbReference type="InterPro" id="IPR006153">
    <property type="entry name" value="Cation/H_exchanger_TM"/>
</dbReference>
<accession>A0A401W9A9</accession>
<feature type="transmembrane region" description="Helical" evidence="7">
    <location>
        <begin position="102"/>
        <end position="125"/>
    </location>
</feature>
<evidence type="ECO:0000256" key="2">
    <source>
        <dbReference type="ARBA" id="ARBA00022448"/>
    </source>
</evidence>
<keyword evidence="6 7" id="KW-0472">Membrane</keyword>
<keyword evidence="10" id="KW-1185">Reference proteome</keyword>
<dbReference type="Pfam" id="PF00999">
    <property type="entry name" value="Na_H_Exchanger"/>
    <property type="match status" value="1"/>
</dbReference>
<feature type="transmembrane region" description="Helical" evidence="7">
    <location>
        <begin position="381"/>
        <end position="401"/>
    </location>
</feature>
<feature type="transmembrane region" description="Helical" evidence="7">
    <location>
        <begin position="203"/>
        <end position="223"/>
    </location>
</feature>
<dbReference type="Proteomes" id="UP000286746">
    <property type="component" value="Unassembled WGS sequence"/>
</dbReference>
<keyword evidence="5" id="KW-0406">Ion transport</keyword>
<keyword evidence="2" id="KW-0813">Transport</keyword>
<dbReference type="GO" id="GO:1902600">
    <property type="term" value="P:proton transmembrane transport"/>
    <property type="evidence" value="ECO:0007669"/>
    <property type="project" value="InterPro"/>
</dbReference>
<proteinExistence type="predicted"/>
<dbReference type="GO" id="GO:0015297">
    <property type="term" value="F:antiporter activity"/>
    <property type="evidence" value="ECO:0007669"/>
    <property type="project" value="InterPro"/>
</dbReference>
<gene>
    <name evidence="9" type="ORF">GKJPGBOP_05646</name>
</gene>
<feature type="domain" description="Cation/H+ exchanger transmembrane" evidence="8">
    <location>
        <begin position="16"/>
        <end position="398"/>
    </location>
</feature>